<proteinExistence type="predicted"/>
<evidence type="ECO:0000256" key="10">
    <source>
        <dbReference type="SAM" id="SignalP"/>
    </source>
</evidence>
<dbReference type="InterPro" id="IPR011990">
    <property type="entry name" value="TPR-like_helical_dom_sf"/>
</dbReference>
<dbReference type="EMBL" id="JAFMYW010000013">
    <property type="protein sequence ID" value="MBO0952763.1"/>
    <property type="molecule type" value="Genomic_DNA"/>
</dbReference>
<dbReference type="InterPro" id="IPR003594">
    <property type="entry name" value="HATPase_dom"/>
</dbReference>
<keyword evidence="9" id="KW-0812">Transmembrane</keyword>
<dbReference type="InterPro" id="IPR005467">
    <property type="entry name" value="His_kinase_dom"/>
</dbReference>
<dbReference type="Pfam" id="PF02518">
    <property type="entry name" value="HATPase_c"/>
    <property type="match status" value="1"/>
</dbReference>
<keyword evidence="10" id="KW-0732">Signal</keyword>
<evidence type="ECO:0000259" key="11">
    <source>
        <dbReference type="PROSITE" id="PS50109"/>
    </source>
</evidence>
<evidence type="ECO:0000256" key="1">
    <source>
        <dbReference type="ARBA" id="ARBA00000085"/>
    </source>
</evidence>
<dbReference type="SUPFAM" id="SSF47384">
    <property type="entry name" value="Homodimeric domain of signal transducing histidine kinase"/>
    <property type="match status" value="1"/>
</dbReference>
<dbReference type="InterPro" id="IPR003661">
    <property type="entry name" value="HisK_dim/P_dom"/>
</dbReference>
<evidence type="ECO:0000256" key="2">
    <source>
        <dbReference type="ARBA" id="ARBA00012438"/>
    </source>
</evidence>
<dbReference type="Gene3D" id="1.25.40.10">
    <property type="entry name" value="Tetratricopeptide repeat domain"/>
    <property type="match status" value="1"/>
</dbReference>
<dbReference type="GO" id="GO:0016301">
    <property type="term" value="F:kinase activity"/>
    <property type="evidence" value="ECO:0007669"/>
    <property type="project" value="UniProtKB-KW"/>
</dbReference>
<gene>
    <name evidence="12" type="ORF">J2I46_29560</name>
</gene>
<accession>A0ABS3JS07</accession>
<name>A0ABS3JS07_9BACT</name>
<dbReference type="SMART" id="SM00387">
    <property type="entry name" value="HATPase_c"/>
    <property type="match status" value="1"/>
</dbReference>
<dbReference type="RefSeq" id="WP_207332714.1">
    <property type="nucleotide sequence ID" value="NZ_JAFMYW010000013.1"/>
</dbReference>
<dbReference type="InterPro" id="IPR036890">
    <property type="entry name" value="HATPase_C_sf"/>
</dbReference>
<organism evidence="12 13">
    <name type="scientific">Fibrella forsythiae</name>
    <dbReference type="NCBI Taxonomy" id="2817061"/>
    <lineage>
        <taxon>Bacteria</taxon>
        <taxon>Pseudomonadati</taxon>
        <taxon>Bacteroidota</taxon>
        <taxon>Cytophagia</taxon>
        <taxon>Cytophagales</taxon>
        <taxon>Spirosomataceae</taxon>
        <taxon>Fibrella</taxon>
    </lineage>
</organism>
<evidence type="ECO:0000256" key="3">
    <source>
        <dbReference type="ARBA" id="ARBA00022553"/>
    </source>
</evidence>
<dbReference type="InterPro" id="IPR004358">
    <property type="entry name" value="Sig_transdc_His_kin-like_C"/>
</dbReference>
<dbReference type="EC" id="2.7.13.3" evidence="2"/>
<feature type="chain" id="PRO_5046228163" description="histidine kinase" evidence="10">
    <location>
        <begin position="21"/>
        <end position="651"/>
    </location>
</feature>
<dbReference type="Gene3D" id="3.30.565.10">
    <property type="entry name" value="Histidine kinase-like ATPase, C-terminal domain"/>
    <property type="match status" value="1"/>
</dbReference>
<comment type="catalytic activity">
    <reaction evidence="1">
        <text>ATP + protein L-histidine = ADP + protein N-phospho-L-histidine.</text>
        <dbReference type="EC" id="2.7.13.3"/>
    </reaction>
</comment>
<keyword evidence="8" id="KW-0902">Two-component regulatory system</keyword>
<dbReference type="PROSITE" id="PS50109">
    <property type="entry name" value="HIS_KIN"/>
    <property type="match status" value="1"/>
</dbReference>
<dbReference type="PANTHER" id="PTHR42878:SF7">
    <property type="entry name" value="SENSOR HISTIDINE KINASE GLRK"/>
    <property type="match status" value="1"/>
</dbReference>
<feature type="transmembrane region" description="Helical" evidence="9">
    <location>
        <begin position="373"/>
        <end position="393"/>
    </location>
</feature>
<keyword evidence="13" id="KW-1185">Reference proteome</keyword>
<comment type="caution">
    <text evidence="12">The sequence shown here is derived from an EMBL/GenBank/DDBJ whole genome shotgun (WGS) entry which is preliminary data.</text>
</comment>
<dbReference type="CDD" id="cd00075">
    <property type="entry name" value="HATPase"/>
    <property type="match status" value="1"/>
</dbReference>
<sequence length="651" mass="75660">MRLAVKLLLFFWLSTEFAFAQSFKFSDTYPVNNVDSLEKWIRDNPKPSVSRLKNLIHLERTYTWEYSGKIGTNLVEINRLTKKYNIPAARAVYYYLNGYQYHNKKRVYASIQYIKQALDLFQSANDISGLIHVYALLVQIQYDTFGDSIIKEDFFEKEYANELKKLLKISDNDHDYLQGKIAQSKSLTEQKYAKYMEQLMTEVLQKTKEKPSLRYAELRVRIDLSISLFLQGRIEESYLENRKIVASLHEGQFQELMVMYYNMSTDCKRLKRYTACVMYCNSGIAIIRRYEPKNYQYLREFYINLKVAATQQGNMADALAYSDSVFKYVNLAEEVENSQKMLEVESRFEFERKQIQIQKLQQQQHDADEQQRMMVLALAIVVIVALFFGVLVNQLREANRQLKALTQSRERFFSIIAHDLRRPMHTFHGMNKLVSYYLKTHRYEAIETLSQAIDEAGYKIQLLLDNLLRWALSQRDELPYHPETIALLPKLNEVIGLFESLSYKYPVTFSITCPDHFYIFADSNAIDLIFRNLIDNALKSMSQKGGSIRIEATQTDSQAITIYIKDTGNGMNLRQLVMIRHMLADHTNAQPGQTGVGLGLVLISQFTKRNRGRILVESSPAVGTTFTLTLPTTKTVAELTNPAYRRVPNTY</sequence>
<feature type="domain" description="Histidine kinase" evidence="11">
    <location>
        <begin position="415"/>
        <end position="634"/>
    </location>
</feature>
<keyword evidence="6 12" id="KW-0418">Kinase</keyword>
<keyword evidence="4" id="KW-0808">Transferase</keyword>
<keyword evidence="9" id="KW-1133">Transmembrane helix</keyword>
<evidence type="ECO:0000256" key="6">
    <source>
        <dbReference type="ARBA" id="ARBA00022777"/>
    </source>
</evidence>
<dbReference type="SUPFAM" id="SSF55874">
    <property type="entry name" value="ATPase domain of HSP90 chaperone/DNA topoisomerase II/histidine kinase"/>
    <property type="match status" value="1"/>
</dbReference>
<evidence type="ECO:0000256" key="9">
    <source>
        <dbReference type="SAM" id="Phobius"/>
    </source>
</evidence>
<dbReference type="InterPro" id="IPR036097">
    <property type="entry name" value="HisK_dim/P_sf"/>
</dbReference>
<protein>
    <recommendedName>
        <fullName evidence="2">histidine kinase</fullName>
        <ecNumber evidence="2">2.7.13.3</ecNumber>
    </recommendedName>
</protein>
<keyword evidence="3" id="KW-0597">Phosphoprotein</keyword>
<evidence type="ECO:0000256" key="8">
    <source>
        <dbReference type="ARBA" id="ARBA00023012"/>
    </source>
</evidence>
<feature type="signal peptide" evidence="10">
    <location>
        <begin position="1"/>
        <end position="20"/>
    </location>
</feature>
<dbReference type="Gene3D" id="1.10.287.130">
    <property type="match status" value="1"/>
</dbReference>
<evidence type="ECO:0000313" key="13">
    <source>
        <dbReference type="Proteomes" id="UP000664628"/>
    </source>
</evidence>
<keyword evidence="5" id="KW-0547">Nucleotide-binding</keyword>
<evidence type="ECO:0000256" key="5">
    <source>
        <dbReference type="ARBA" id="ARBA00022741"/>
    </source>
</evidence>
<dbReference type="InterPro" id="IPR050351">
    <property type="entry name" value="BphY/WalK/GraS-like"/>
</dbReference>
<keyword evidence="9" id="KW-0472">Membrane</keyword>
<evidence type="ECO:0000313" key="12">
    <source>
        <dbReference type="EMBL" id="MBO0952763.1"/>
    </source>
</evidence>
<dbReference type="PRINTS" id="PR00344">
    <property type="entry name" value="BCTRLSENSOR"/>
</dbReference>
<dbReference type="CDD" id="cd00082">
    <property type="entry name" value="HisKA"/>
    <property type="match status" value="1"/>
</dbReference>
<reference evidence="12 13" key="1">
    <citation type="submission" date="2021-03" db="EMBL/GenBank/DDBJ databases">
        <title>Fibrella sp. HMF5405 genome sequencing and assembly.</title>
        <authorList>
            <person name="Kang H."/>
            <person name="Kim H."/>
            <person name="Bae S."/>
            <person name="Joh K."/>
        </authorList>
    </citation>
    <scope>NUCLEOTIDE SEQUENCE [LARGE SCALE GENOMIC DNA]</scope>
    <source>
        <strain evidence="12 13">HMF5405</strain>
    </source>
</reference>
<evidence type="ECO:0000256" key="4">
    <source>
        <dbReference type="ARBA" id="ARBA00022679"/>
    </source>
</evidence>
<dbReference type="Proteomes" id="UP000664628">
    <property type="component" value="Unassembled WGS sequence"/>
</dbReference>
<keyword evidence="7" id="KW-0067">ATP-binding</keyword>
<evidence type="ECO:0000256" key="7">
    <source>
        <dbReference type="ARBA" id="ARBA00022840"/>
    </source>
</evidence>
<dbReference type="PANTHER" id="PTHR42878">
    <property type="entry name" value="TWO-COMPONENT HISTIDINE KINASE"/>
    <property type="match status" value="1"/>
</dbReference>